<feature type="binding site" evidence="5">
    <location>
        <position position="95"/>
    </location>
    <ligand>
        <name>NAD(+)</name>
        <dbReference type="ChEBI" id="CHEBI:57540"/>
    </ligand>
</feature>
<gene>
    <name evidence="9" type="ORF">SAMN02745158_02288</name>
</gene>
<dbReference type="PIRSF" id="PIRSF000102">
    <property type="entry name" value="Lac_mal_DH"/>
    <property type="match status" value="1"/>
</dbReference>
<sequence>MKFGVIGGAGRLGATTAFCVGLRDCVEEIKLMDVKENFAAANVMDMNQAFLPVSRTKVSLAKDYSDFSDCDIILSAAAKPFSKEIKDRAQELQMNVEIIAPICEQLKKHCKPTTVVIVSANPVDVFVYIYQKLLGWDKKQFLGLAGNDTIRLKWATEMITGKEYANIGALCIGEHGGGAIRLYESMTYGGVPLKLTQEQQSQIERECGDWFRHWTDLETGTTTGYTSGVTMSMMVEAIAKDMDLIIPCSTPLCEHLGYSTCAMGLPVKLGRGGVKELIIPQLTPERRQELDQVAEKISGMIASANY</sequence>
<dbReference type="EMBL" id="FQVI01000011">
    <property type="protein sequence ID" value="SHF02822.1"/>
    <property type="molecule type" value="Genomic_DNA"/>
</dbReference>
<dbReference type="SUPFAM" id="SSF56327">
    <property type="entry name" value="LDH C-terminal domain-like"/>
    <property type="match status" value="1"/>
</dbReference>
<evidence type="ECO:0000313" key="9">
    <source>
        <dbReference type="EMBL" id="SHF02822.1"/>
    </source>
</evidence>
<keyword evidence="10" id="KW-1185">Reference proteome</keyword>
<evidence type="ECO:0000259" key="7">
    <source>
        <dbReference type="Pfam" id="PF00056"/>
    </source>
</evidence>
<dbReference type="AlphaFoldDB" id="A0A1M4YBD7"/>
<feature type="domain" description="Lactate/malate dehydrogenase N-terminal" evidence="7">
    <location>
        <begin position="2"/>
        <end position="143"/>
    </location>
</feature>
<evidence type="ECO:0000256" key="2">
    <source>
        <dbReference type="ARBA" id="ARBA00023002"/>
    </source>
</evidence>
<evidence type="ECO:0000256" key="4">
    <source>
        <dbReference type="PIRSR" id="PIRSR000102-1"/>
    </source>
</evidence>
<dbReference type="InterPro" id="IPR001236">
    <property type="entry name" value="Lactate/malate_DH_N"/>
</dbReference>
<dbReference type="InterPro" id="IPR001557">
    <property type="entry name" value="L-lactate/malate_DH"/>
</dbReference>
<feature type="active site" description="Proton acceptor" evidence="4">
    <location>
        <position position="175"/>
    </location>
</feature>
<accession>A0A1M4YBD7</accession>
<dbReference type="RefSeq" id="WP_072851813.1">
    <property type="nucleotide sequence ID" value="NZ_FQVI01000011.1"/>
</dbReference>
<dbReference type="PANTHER" id="PTHR43128">
    <property type="entry name" value="L-2-HYDROXYCARBOXYLATE DEHYDROGENASE (NAD(P)(+))"/>
    <property type="match status" value="1"/>
</dbReference>
<evidence type="ECO:0000256" key="3">
    <source>
        <dbReference type="ARBA" id="ARBA00023027"/>
    </source>
</evidence>
<protein>
    <submittedName>
        <fullName evidence="9">Lactate/malate dehydrogenase, NAD binding domain</fullName>
    </submittedName>
</protein>
<comment type="similarity">
    <text evidence="1">Belongs to the LDH/MDH superfamily. LDH family.</text>
</comment>
<dbReference type="Pfam" id="PF00056">
    <property type="entry name" value="Ldh_1_N"/>
    <property type="match status" value="1"/>
</dbReference>
<reference evidence="9 10" key="1">
    <citation type="submission" date="2016-11" db="EMBL/GenBank/DDBJ databases">
        <authorList>
            <person name="Jaros S."/>
            <person name="Januszkiewicz K."/>
            <person name="Wedrychowicz H."/>
        </authorList>
    </citation>
    <scope>NUCLEOTIDE SEQUENCE [LARGE SCALE GENOMIC DNA]</scope>
    <source>
        <strain evidence="9 10">DSM 17459</strain>
    </source>
</reference>
<dbReference type="SUPFAM" id="SSF51735">
    <property type="entry name" value="NAD(P)-binding Rossmann-fold domains"/>
    <property type="match status" value="1"/>
</dbReference>
<keyword evidence="3 5" id="KW-0520">NAD</keyword>
<dbReference type="Gene3D" id="3.90.110.10">
    <property type="entry name" value="Lactate dehydrogenase/glycoside hydrolase, family 4, C-terminal"/>
    <property type="match status" value="1"/>
</dbReference>
<evidence type="ECO:0000256" key="6">
    <source>
        <dbReference type="RuleBase" id="RU003369"/>
    </source>
</evidence>
<dbReference type="OrthoDB" id="9802969at2"/>
<feature type="binding site" evidence="5">
    <location>
        <position position="33"/>
    </location>
    <ligand>
        <name>NAD(+)</name>
        <dbReference type="ChEBI" id="CHEBI:57540"/>
    </ligand>
</feature>
<dbReference type="PRINTS" id="PR00086">
    <property type="entry name" value="LLDHDRGNASE"/>
</dbReference>
<dbReference type="STRING" id="1122155.SAMN02745158_02288"/>
<dbReference type="Proteomes" id="UP000184245">
    <property type="component" value="Unassembled WGS sequence"/>
</dbReference>
<dbReference type="Pfam" id="PF02866">
    <property type="entry name" value="Ldh_1_C"/>
    <property type="match status" value="1"/>
</dbReference>
<dbReference type="GO" id="GO:0006089">
    <property type="term" value="P:lactate metabolic process"/>
    <property type="evidence" value="ECO:0007669"/>
    <property type="project" value="TreeGrafter"/>
</dbReference>
<dbReference type="InterPro" id="IPR022383">
    <property type="entry name" value="Lactate/malate_DH_C"/>
</dbReference>
<name>A0A1M4YBD7_9CLOT</name>
<evidence type="ECO:0000256" key="1">
    <source>
        <dbReference type="ARBA" id="ARBA00006054"/>
    </source>
</evidence>
<evidence type="ECO:0000256" key="5">
    <source>
        <dbReference type="PIRSR" id="PIRSR000102-3"/>
    </source>
</evidence>
<dbReference type="InterPro" id="IPR015955">
    <property type="entry name" value="Lactate_DH/Glyco_Ohase_4_C"/>
</dbReference>
<dbReference type="Gene3D" id="3.40.50.720">
    <property type="entry name" value="NAD(P)-binding Rossmann-like Domain"/>
    <property type="match status" value="1"/>
</dbReference>
<evidence type="ECO:0000259" key="8">
    <source>
        <dbReference type="Pfam" id="PF02866"/>
    </source>
</evidence>
<dbReference type="InterPro" id="IPR036291">
    <property type="entry name" value="NAD(P)-bd_dom_sf"/>
</dbReference>
<organism evidence="9 10">
    <name type="scientific">Lactonifactor longoviformis DSM 17459</name>
    <dbReference type="NCBI Taxonomy" id="1122155"/>
    <lineage>
        <taxon>Bacteria</taxon>
        <taxon>Bacillati</taxon>
        <taxon>Bacillota</taxon>
        <taxon>Clostridia</taxon>
        <taxon>Eubacteriales</taxon>
        <taxon>Clostridiaceae</taxon>
        <taxon>Lactonifactor</taxon>
    </lineage>
</organism>
<feature type="binding site" evidence="5">
    <location>
        <begin position="7"/>
        <end position="13"/>
    </location>
    <ligand>
        <name>NAD(+)</name>
        <dbReference type="ChEBI" id="CHEBI:57540"/>
    </ligand>
</feature>
<keyword evidence="2 6" id="KW-0560">Oxidoreductase</keyword>
<dbReference type="GO" id="GO:0004459">
    <property type="term" value="F:L-lactate dehydrogenase (NAD+) activity"/>
    <property type="evidence" value="ECO:0007669"/>
    <property type="project" value="TreeGrafter"/>
</dbReference>
<proteinExistence type="inferred from homology"/>
<evidence type="ECO:0000313" key="10">
    <source>
        <dbReference type="Proteomes" id="UP000184245"/>
    </source>
</evidence>
<dbReference type="PANTHER" id="PTHR43128:SF16">
    <property type="entry name" value="L-LACTATE DEHYDROGENASE"/>
    <property type="match status" value="1"/>
</dbReference>
<feature type="domain" description="Lactate/malate dehydrogenase C-terminal" evidence="8">
    <location>
        <begin position="148"/>
        <end position="298"/>
    </location>
</feature>